<dbReference type="PANTHER" id="PTHR33371:SF19">
    <property type="entry name" value="MCE-FAMILY PROTEIN MCE4A"/>
    <property type="match status" value="1"/>
</dbReference>
<dbReference type="KEGG" id="asd:AS9A_0898"/>
<dbReference type="PANTHER" id="PTHR33371">
    <property type="entry name" value="INTERMEMBRANE PHOSPHOLIPID TRANSPORT SYSTEM BINDING PROTEIN MLAD-RELATED"/>
    <property type="match status" value="1"/>
</dbReference>
<organism evidence="4 5">
    <name type="scientific">Hoyosella subflava (strain DSM 45089 / JCM 17490 / NBRC 109087 / DQS3-9A1)</name>
    <name type="common">Amycolicicoccus subflavus</name>
    <dbReference type="NCBI Taxonomy" id="443218"/>
    <lineage>
        <taxon>Bacteria</taxon>
        <taxon>Bacillati</taxon>
        <taxon>Actinomycetota</taxon>
        <taxon>Actinomycetes</taxon>
        <taxon>Mycobacteriales</taxon>
        <taxon>Hoyosellaceae</taxon>
        <taxon>Hoyosella</taxon>
    </lineage>
</organism>
<feature type="domain" description="Mce/MlaD" evidence="2">
    <location>
        <begin position="38"/>
        <end position="113"/>
    </location>
</feature>
<dbReference type="GO" id="GO:0051701">
    <property type="term" value="P:biological process involved in interaction with host"/>
    <property type="evidence" value="ECO:0007669"/>
    <property type="project" value="TreeGrafter"/>
</dbReference>
<dbReference type="InterPro" id="IPR003399">
    <property type="entry name" value="Mce/MlaD"/>
</dbReference>
<dbReference type="HOGENOM" id="CLU_040159_0_0_11"/>
<dbReference type="RefSeq" id="WP_013805699.1">
    <property type="nucleotide sequence ID" value="NC_015564.1"/>
</dbReference>
<evidence type="ECO:0000256" key="1">
    <source>
        <dbReference type="SAM" id="Phobius"/>
    </source>
</evidence>
<evidence type="ECO:0000259" key="2">
    <source>
        <dbReference type="Pfam" id="PF02470"/>
    </source>
</evidence>
<evidence type="ECO:0000313" key="5">
    <source>
        <dbReference type="Proteomes" id="UP000009235"/>
    </source>
</evidence>
<name>F6EN33_HOYSD</name>
<dbReference type="Pfam" id="PF02470">
    <property type="entry name" value="MlaD"/>
    <property type="match status" value="1"/>
</dbReference>
<dbReference type="InterPro" id="IPR005693">
    <property type="entry name" value="Mce"/>
</dbReference>
<dbReference type="OrthoDB" id="3460188at2"/>
<protein>
    <submittedName>
        <fullName evidence="4">Putative Mce family protein</fullName>
    </submittedName>
</protein>
<gene>
    <name evidence="4" type="primary">mce5A</name>
    <name evidence="4" type="ordered locus">AS9A_0898</name>
</gene>
<dbReference type="InterPro" id="IPR024516">
    <property type="entry name" value="Mce_C"/>
</dbReference>
<keyword evidence="1" id="KW-0812">Transmembrane</keyword>
<dbReference type="AlphaFoldDB" id="F6EN33"/>
<keyword evidence="1" id="KW-0472">Membrane</keyword>
<proteinExistence type="predicted"/>
<feature type="domain" description="Mammalian cell entry C-terminal" evidence="3">
    <location>
        <begin position="120"/>
        <end position="337"/>
    </location>
</feature>
<evidence type="ECO:0000259" key="3">
    <source>
        <dbReference type="Pfam" id="PF11887"/>
    </source>
</evidence>
<keyword evidence="5" id="KW-1185">Reference proteome</keyword>
<dbReference type="EMBL" id="CP002786">
    <property type="protein sequence ID" value="AEF39350.1"/>
    <property type="molecule type" value="Genomic_DNA"/>
</dbReference>
<evidence type="ECO:0000313" key="4">
    <source>
        <dbReference type="EMBL" id="AEF39350.1"/>
    </source>
</evidence>
<dbReference type="NCBIfam" id="TIGR00996">
    <property type="entry name" value="Mtu_fam_mce"/>
    <property type="match status" value="1"/>
</dbReference>
<sequence length="389" mass="41252">MGESSKQKKFAALGLVGLLAAIGILTYAMFTGRFTATEPVTVFSSRSGLVMAPDAKVKLRGVDIGLVRAVSEVPGGAQLELDIYPAQLEMLPQNVRVEISATTIFGAKYVHFIDPEDPDPTPLPAGATISADAVTVELNTVFQNLTELLQRIEPEKLNSTLGAISTALQGRGQEIGDLITRSHAYLGDINPSLPDLHNTTAASAEVTELYASEIDNFLNVVRNTTGISGTIVDEEPSLDALLLDIIGLADTANSVVSSSEDDITTALSLLRPTTRLLDRYSPALNCIIEGLDNARPIAEDIFGGMQEGIALNSGFMYGAEPYTYPNDLPKVNASGGPNCFGLPNPTPGAIPNYLVTDTANTPYLPSTRLITDAPRVYQIMFAGIPGVGE</sequence>
<keyword evidence="1" id="KW-1133">Transmembrane helix</keyword>
<dbReference type="STRING" id="443218.AS9A_0898"/>
<dbReference type="eggNOG" id="COG1463">
    <property type="taxonomic scope" value="Bacteria"/>
</dbReference>
<dbReference type="Pfam" id="PF11887">
    <property type="entry name" value="Mce4_CUP1"/>
    <property type="match status" value="1"/>
</dbReference>
<accession>F6EN33</accession>
<feature type="transmembrane region" description="Helical" evidence="1">
    <location>
        <begin position="12"/>
        <end position="30"/>
    </location>
</feature>
<dbReference type="GO" id="GO:0005576">
    <property type="term" value="C:extracellular region"/>
    <property type="evidence" value="ECO:0007669"/>
    <property type="project" value="TreeGrafter"/>
</dbReference>
<dbReference type="InterPro" id="IPR052336">
    <property type="entry name" value="MlaD_Phospholipid_Transporter"/>
</dbReference>
<dbReference type="Proteomes" id="UP000009235">
    <property type="component" value="Chromosome"/>
</dbReference>
<reference evidence="4 5" key="1">
    <citation type="journal article" date="2011" name="J. Bacteriol.">
        <title>Complete genome sequence of Amycolicicoccus subflavus DQS3-9A1T, an actinomycete isolated from crude oil-polluted soil.</title>
        <authorList>
            <person name="Cai M."/>
            <person name="Chen W.M."/>
            <person name="Nie Y."/>
            <person name="Chi C.Q."/>
            <person name="Wang Y.N."/>
            <person name="Tang Y.Q."/>
            <person name="Li G.Y."/>
            <person name="Wu X.L."/>
        </authorList>
    </citation>
    <scope>NUCLEOTIDE SEQUENCE [LARGE SCALE GENOMIC DNA]</scope>
    <source>
        <strain evidence="5">DSM 45089 / DQS3-9A1</strain>
    </source>
</reference>